<protein>
    <submittedName>
        <fullName evidence="2">ATPase AAA</fullName>
    </submittedName>
</protein>
<dbReference type="PANTHER" id="PTHR30595:SF6">
    <property type="entry name" value="SCHLAFEN ALBA-2 DOMAIN-CONTAINING PROTEIN"/>
    <property type="match status" value="1"/>
</dbReference>
<dbReference type="RefSeq" id="WP_119322682.1">
    <property type="nucleotide sequence ID" value="NZ_AP025739.1"/>
</dbReference>
<dbReference type="PANTHER" id="PTHR30595">
    <property type="entry name" value="GLPR-RELATED TRANSCRIPTIONAL REPRESSOR"/>
    <property type="match status" value="1"/>
</dbReference>
<evidence type="ECO:0000313" key="3">
    <source>
        <dbReference type="Proteomes" id="UP000287394"/>
    </source>
</evidence>
<feature type="domain" description="Schlafen AlbA-2" evidence="1">
    <location>
        <begin position="15"/>
        <end position="133"/>
    </location>
</feature>
<dbReference type="InterPro" id="IPR036388">
    <property type="entry name" value="WH-like_DNA-bd_sf"/>
</dbReference>
<dbReference type="InterPro" id="IPR038461">
    <property type="entry name" value="Schlafen_AlbA_2_dom_sf"/>
</dbReference>
<name>A0A402CZG6_9BACT</name>
<dbReference type="Proteomes" id="UP000287394">
    <property type="component" value="Chromosome"/>
</dbReference>
<dbReference type="Pfam" id="PF04326">
    <property type="entry name" value="SLFN_AlbA_2"/>
    <property type="match status" value="1"/>
</dbReference>
<evidence type="ECO:0000259" key="1">
    <source>
        <dbReference type="Pfam" id="PF04326"/>
    </source>
</evidence>
<dbReference type="InterPro" id="IPR038475">
    <property type="entry name" value="RecG_C_sf"/>
</dbReference>
<proteinExistence type="predicted"/>
<dbReference type="InterPro" id="IPR007421">
    <property type="entry name" value="Schlafen_AlbA_2_dom"/>
</dbReference>
<evidence type="ECO:0000313" key="2">
    <source>
        <dbReference type="EMBL" id="BDI29433.1"/>
    </source>
</evidence>
<reference evidence="2 3" key="1">
    <citation type="journal article" date="2019" name="Int. J. Syst. Evol. Microbiol.">
        <title>Capsulimonas corticalis gen. nov., sp. nov., an aerobic capsulated bacterium, of a novel bacterial order, Capsulimonadales ord. nov., of the class Armatimonadia of the phylum Armatimonadetes.</title>
        <authorList>
            <person name="Li J."/>
            <person name="Kudo C."/>
            <person name="Tonouchi A."/>
        </authorList>
    </citation>
    <scope>NUCLEOTIDE SEQUENCE [LARGE SCALE GENOMIC DNA]</scope>
    <source>
        <strain evidence="2 3">AX-7</strain>
    </source>
</reference>
<accession>A0A402CZG6</accession>
<dbReference type="Gene3D" id="3.30.950.30">
    <property type="entry name" value="Schlafen, AAA domain"/>
    <property type="match status" value="1"/>
</dbReference>
<dbReference type="OrthoDB" id="9798761at2"/>
<sequence>MNHSFPPIEDLLGGETLEIEYKEDKEERFKAQPLPDDKIAEALMGLSNANGGYLLLGVTDPKKGRVTITGLSSARTGSVAQVGTRLLNKFVRTPHLATCEYLTAAGRVFAFYIEPAEPPPHQLTSGGFKIRKDLGGKQGPENFPFLLSEMPQWEAQRGIHSDFSSRAHADLPISRWGEMFNPLAVSLFQSRIREGRINNSSLAAISNFEQQLEALGIVSTVDGRKVMSNAALILFGSNDIIRERIPNHRAQFQVIRDEAVVHNLFTDKPGLEHRSLLLLADRLGELFRSVIERKELMDGLFRIDIPDYGDDAVREAAMNAFIHRDYTQTVEVIIQITSREFRVTSPGGFYRDVTPQNILFHEPCPRNRCLAQACADLGLVEKSGRGVDRIFWDQIRFMRPLPSYADSTTNSVRLSLLGGRGSLEAIKWMFERMKDVDDLTFRVVHGGLVHVLLMDGQTTREEMIASLPGLSESDGRRAITELVDAGIISRIGAGRGQRLVLSEMLQTSLGKPDAYRNQVGPTDEYRRKSILEFIHQHQQISRGEAAKLLNMPSDVNLFRRIIKPLVDTGELIAVGSGSGTKYRRPNEQVFERIDEETEFPNGNTDT</sequence>
<dbReference type="Pfam" id="PF13749">
    <property type="entry name" value="HATPase_c_4"/>
    <property type="match status" value="1"/>
</dbReference>
<dbReference type="AlphaFoldDB" id="A0A402CZG6"/>
<organism evidence="2 3">
    <name type="scientific">Capsulimonas corticalis</name>
    <dbReference type="NCBI Taxonomy" id="2219043"/>
    <lineage>
        <taxon>Bacteria</taxon>
        <taxon>Bacillati</taxon>
        <taxon>Armatimonadota</taxon>
        <taxon>Armatimonadia</taxon>
        <taxon>Capsulimonadales</taxon>
        <taxon>Capsulimonadaceae</taxon>
        <taxon>Capsulimonas</taxon>
    </lineage>
</organism>
<dbReference type="KEGG" id="ccot:CCAX7_14840"/>
<dbReference type="Gene3D" id="3.30.565.60">
    <property type="match status" value="1"/>
</dbReference>
<dbReference type="Gene3D" id="1.10.10.10">
    <property type="entry name" value="Winged helix-like DNA-binding domain superfamily/Winged helix DNA-binding domain"/>
    <property type="match status" value="1"/>
</dbReference>
<gene>
    <name evidence="2" type="ORF">CCAX7_14840</name>
</gene>
<dbReference type="EMBL" id="AP025739">
    <property type="protein sequence ID" value="BDI29433.1"/>
    <property type="molecule type" value="Genomic_DNA"/>
</dbReference>
<keyword evidence="3" id="KW-1185">Reference proteome</keyword>